<protein>
    <submittedName>
        <fullName evidence="2">Glycosyltransferase family 2 protein</fullName>
    </submittedName>
</protein>
<dbReference type="InterPro" id="IPR029044">
    <property type="entry name" value="Nucleotide-diphossugar_trans"/>
</dbReference>
<dbReference type="Pfam" id="PF00535">
    <property type="entry name" value="Glycos_transf_2"/>
    <property type="match status" value="1"/>
</dbReference>
<evidence type="ECO:0000313" key="2">
    <source>
        <dbReference type="EMBL" id="UWZ83717.1"/>
    </source>
</evidence>
<dbReference type="PANTHER" id="PTHR43685">
    <property type="entry name" value="GLYCOSYLTRANSFERASE"/>
    <property type="match status" value="1"/>
</dbReference>
<name>A0A9J7BRP3_9BACT</name>
<dbReference type="SUPFAM" id="SSF53448">
    <property type="entry name" value="Nucleotide-diphospho-sugar transferases"/>
    <property type="match status" value="1"/>
</dbReference>
<dbReference type="PANTHER" id="PTHR43685:SF2">
    <property type="entry name" value="GLYCOSYLTRANSFERASE 2-LIKE DOMAIN-CONTAINING PROTEIN"/>
    <property type="match status" value="1"/>
</dbReference>
<dbReference type="InterPro" id="IPR050834">
    <property type="entry name" value="Glycosyltransf_2"/>
</dbReference>
<sequence length="298" mass="33625">MPSPADMQWTYTLITAAYNEQDYIEETIQSVLLQTLRPKVWLIVSDGSTDRTDEIVLRYSAKNPFIQLLRREKDANRGFASKVFAIRAGLEHLGDIETEFIAHLDADIVLCPSYFEDVIARCHKDPRLGIAGGWYAEKVNGSFSVVPGSSIDSVPGCMQVFRRSCYEEIGGLLPIEYGGEDWYAEVMARKAGWRVQSFPEVVVRHLRVTGTASNKLRYCFHQGVTDYCLGSHPAFEVIKVTRRMMWRPYVLGGGARLLGFLVAHVSKRRAVSDDFVAFLRREQLSRMGVLGTLLHQGI</sequence>
<evidence type="ECO:0000313" key="3">
    <source>
        <dbReference type="Proteomes" id="UP001059380"/>
    </source>
</evidence>
<dbReference type="Gene3D" id="3.90.550.10">
    <property type="entry name" value="Spore Coat Polysaccharide Biosynthesis Protein SpsA, Chain A"/>
    <property type="match status" value="1"/>
</dbReference>
<accession>A0A9J7BRP3</accession>
<organism evidence="2 3">
    <name type="scientific">Occallatibacter riparius</name>
    <dbReference type="NCBI Taxonomy" id="1002689"/>
    <lineage>
        <taxon>Bacteria</taxon>
        <taxon>Pseudomonadati</taxon>
        <taxon>Acidobacteriota</taxon>
        <taxon>Terriglobia</taxon>
        <taxon>Terriglobales</taxon>
        <taxon>Acidobacteriaceae</taxon>
        <taxon>Occallatibacter</taxon>
    </lineage>
</organism>
<dbReference type="RefSeq" id="WP_260793090.1">
    <property type="nucleotide sequence ID" value="NZ_CP093313.1"/>
</dbReference>
<feature type="domain" description="Glycosyltransferase 2-like" evidence="1">
    <location>
        <begin position="13"/>
        <end position="141"/>
    </location>
</feature>
<dbReference type="InterPro" id="IPR001173">
    <property type="entry name" value="Glyco_trans_2-like"/>
</dbReference>
<proteinExistence type="predicted"/>
<dbReference type="AlphaFoldDB" id="A0A9J7BRP3"/>
<dbReference type="KEGG" id="orp:MOP44_24510"/>
<dbReference type="CDD" id="cd00761">
    <property type="entry name" value="Glyco_tranf_GTA_type"/>
    <property type="match status" value="1"/>
</dbReference>
<reference evidence="2" key="1">
    <citation type="submission" date="2021-04" db="EMBL/GenBank/DDBJ databases">
        <title>Phylogenetic analysis of Acidobacteriaceae.</title>
        <authorList>
            <person name="Qiu L."/>
            <person name="Zhang Q."/>
        </authorList>
    </citation>
    <scope>NUCLEOTIDE SEQUENCE</scope>
    <source>
        <strain evidence="2">DSM 25168</strain>
    </source>
</reference>
<dbReference type="Proteomes" id="UP001059380">
    <property type="component" value="Chromosome"/>
</dbReference>
<gene>
    <name evidence="2" type="ORF">MOP44_24510</name>
</gene>
<dbReference type="EMBL" id="CP093313">
    <property type="protein sequence ID" value="UWZ83717.1"/>
    <property type="molecule type" value="Genomic_DNA"/>
</dbReference>
<keyword evidence="3" id="KW-1185">Reference proteome</keyword>
<evidence type="ECO:0000259" key="1">
    <source>
        <dbReference type="Pfam" id="PF00535"/>
    </source>
</evidence>